<accession>A0A518HDK3</accession>
<dbReference type="RefSeq" id="WP_145277822.1">
    <property type="nucleotide sequence ID" value="NZ_CP036426.1"/>
</dbReference>
<sequence>MNLRPGEVWLADLGLAAKYRPVVIVSRHDPDPPRALAIYVPITSQDRGSAYEVRLPKSRFLQAGSVANVQGLGSLPTARLDRRIGVLRGETMAEIRRAILWALELDPPASTP</sequence>
<dbReference type="GO" id="GO:0004521">
    <property type="term" value="F:RNA endonuclease activity"/>
    <property type="evidence" value="ECO:0007669"/>
    <property type="project" value="TreeGrafter"/>
</dbReference>
<dbReference type="PANTHER" id="PTHR33988:SF1">
    <property type="entry name" value="ENDORIBONUCLEASE MAZF7-RELATED"/>
    <property type="match status" value="1"/>
</dbReference>
<dbReference type="EMBL" id="CP036426">
    <property type="protein sequence ID" value="QDV38935.1"/>
    <property type="molecule type" value="Genomic_DNA"/>
</dbReference>
<evidence type="ECO:0000313" key="2">
    <source>
        <dbReference type="Proteomes" id="UP000317835"/>
    </source>
</evidence>
<dbReference type="Gene3D" id="2.30.30.110">
    <property type="match status" value="1"/>
</dbReference>
<gene>
    <name evidence="1" type="ORF">ElP_68950</name>
</gene>
<dbReference type="OrthoDB" id="283110at2"/>
<dbReference type="InterPro" id="IPR011067">
    <property type="entry name" value="Plasmid_toxin/cell-grow_inhib"/>
</dbReference>
<dbReference type="Pfam" id="PF02452">
    <property type="entry name" value="PemK_toxin"/>
    <property type="match status" value="1"/>
</dbReference>
<name>A0A518HDK3_9BACT</name>
<dbReference type="AlphaFoldDB" id="A0A518HDK3"/>
<reference evidence="1 2" key="1">
    <citation type="submission" date="2019-02" db="EMBL/GenBank/DDBJ databases">
        <title>Deep-cultivation of Planctomycetes and their phenomic and genomic characterization uncovers novel biology.</title>
        <authorList>
            <person name="Wiegand S."/>
            <person name="Jogler M."/>
            <person name="Boedeker C."/>
            <person name="Pinto D."/>
            <person name="Vollmers J."/>
            <person name="Rivas-Marin E."/>
            <person name="Kohn T."/>
            <person name="Peeters S.H."/>
            <person name="Heuer A."/>
            <person name="Rast P."/>
            <person name="Oberbeckmann S."/>
            <person name="Bunk B."/>
            <person name="Jeske O."/>
            <person name="Meyerdierks A."/>
            <person name="Storesund J.E."/>
            <person name="Kallscheuer N."/>
            <person name="Luecker S."/>
            <person name="Lage O.M."/>
            <person name="Pohl T."/>
            <person name="Merkel B.J."/>
            <person name="Hornburger P."/>
            <person name="Mueller R.-W."/>
            <person name="Bruemmer F."/>
            <person name="Labrenz M."/>
            <person name="Spormann A.M."/>
            <person name="Op den Camp H."/>
            <person name="Overmann J."/>
            <person name="Amann R."/>
            <person name="Jetten M.S.M."/>
            <person name="Mascher T."/>
            <person name="Medema M.H."/>
            <person name="Devos D.P."/>
            <person name="Kaster A.-K."/>
            <person name="Ovreas L."/>
            <person name="Rohde M."/>
            <person name="Galperin M.Y."/>
            <person name="Jogler C."/>
        </authorList>
    </citation>
    <scope>NUCLEOTIDE SEQUENCE [LARGE SCALE GENOMIC DNA]</scope>
    <source>
        <strain evidence="1 2">ElP</strain>
    </source>
</reference>
<protein>
    <submittedName>
        <fullName evidence="1">PemK-like protein</fullName>
    </submittedName>
</protein>
<proteinExistence type="predicted"/>
<dbReference type="GO" id="GO:0016075">
    <property type="term" value="P:rRNA catabolic process"/>
    <property type="evidence" value="ECO:0007669"/>
    <property type="project" value="TreeGrafter"/>
</dbReference>
<dbReference type="InterPro" id="IPR003477">
    <property type="entry name" value="PemK-like"/>
</dbReference>
<dbReference type="GO" id="GO:0006402">
    <property type="term" value="P:mRNA catabolic process"/>
    <property type="evidence" value="ECO:0007669"/>
    <property type="project" value="TreeGrafter"/>
</dbReference>
<dbReference type="KEGG" id="tpla:ElP_68950"/>
<organism evidence="1 2">
    <name type="scientific">Tautonia plasticadhaerens</name>
    <dbReference type="NCBI Taxonomy" id="2527974"/>
    <lineage>
        <taxon>Bacteria</taxon>
        <taxon>Pseudomonadati</taxon>
        <taxon>Planctomycetota</taxon>
        <taxon>Planctomycetia</taxon>
        <taxon>Isosphaerales</taxon>
        <taxon>Isosphaeraceae</taxon>
        <taxon>Tautonia</taxon>
    </lineage>
</organism>
<dbReference type="PANTHER" id="PTHR33988">
    <property type="entry name" value="ENDORIBONUCLEASE MAZF-RELATED"/>
    <property type="match status" value="1"/>
</dbReference>
<dbReference type="SUPFAM" id="SSF50118">
    <property type="entry name" value="Cell growth inhibitor/plasmid maintenance toxic component"/>
    <property type="match status" value="1"/>
</dbReference>
<evidence type="ECO:0000313" key="1">
    <source>
        <dbReference type="EMBL" id="QDV38935.1"/>
    </source>
</evidence>
<dbReference type="Proteomes" id="UP000317835">
    <property type="component" value="Chromosome"/>
</dbReference>
<dbReference type="GO" id="GO:0003677">
    <property type="term" value="F:DNA binding"/>
    <property type="evidence" value="ECO:0007669"/>
    <property type="project" value="InterPro"/>
</dbReference>
<keyword evidence="2" id="KW-1185">Reference proteome</keyword>